<dbReference type="GO" id="GO:0004523">
    <property type="term" value="F:RNA-DNA hybrid ribonuclease activity"/>
    <property type="evidence" value="ECO:0007669"/>
    <property type="project" value="UniProtKB-EC"/>
</dbReference>
<dbReference type="SUPFAM" id="SSF56672">
    <property type="entry name" value="DNA/RNA polymerases"/>
    <property type="match status" value="1"/>
</dbReference>
<gene>
    <name evidence="5" type="ORF">Y1Q_0009439</name>
</gene>
<protein>
    <recommendedName>
        <fullName evidence="2">ribonuclease H</fullName>
        <ecNumber evidence="2">3.1.26.4</ecNumber>
    </recommendedName>
</protein>
<dbReference type="Pfam" id="PF00078">
    <property type="entry name" value="RVT_1"/>
    <property type="match status" value="1"/>
</dbReference>
<dbReference type="InterPro" id="IPR000477">
    <property type="entry name" value="RT_dom"/>
</dbReference>
<dbReference type="InterPro" id="IPR043502">
    <property type="entry name" value="DNA/RNA_pol_sf"/>
</dbReference>
<dbReference type="InterPro" id="IPR053134">
    <property type="entry name" value="RNA-dir_DNA_polymerase"/>
</dbReference>
<evidence type="ECO:0000259" key="4">
    <source>
        <dbReference type="Pfam" id="PF22938"/>
    </source>
</evidence>
<dbReference type="InterPro" id="IPR043128">
    <property type="entry name" value="Rev_trsase/Diguanyl_cyclase"/>
</dbReference>
<evidence type="ECO:0000256" key="2">
    <source>
        <dbReference type="ARBA" id="ARBA00012180"/>
    </source>
</evidence>
<sequence length="228" mass="25770">MVFLPLKVDKLRAAWEGPWLILDRLDDVTYVESESGSHKKPKVVHVNMLKSYIDRGEMVFWVSPADSSPEDPEEPVMYGDWDGETGIEELRLPDHLLSQDKDKLLTILKDYEMMFSNKPVNAKVMEGIKQELAEMRELGVIWPSTSPWASPVVLVQKQDGTIRFCVDYRKLNAITTPDAYPMPRTDSLLDRLGPANIISTLDLSKGFWQMALDPDAMAKSAFTTPVGL</sequence>
<dbReference type="EMBL" id="AKHW03001862">
    <property type="protein sequence ID" value="KYO40763.1"/>
    <property type="molecule type" value="Genomic_DNA"/>
</dbReference>
<accession>A0A151NVK6</accession>
<dbReference type="AlphaFoldDB" id="A0A151NVK6"/>
<organism evidence="5 6">
    <name type="scientific">Alligator mississippiensis</name>
    <name type="common">American alligator</name>
    <dbReference type="NCBI Taxonomy" id="8496"/>
    <lineage>
        <taxon>Eukaryota</taxon>
        <taxon>Metazoa</taxon>
        <taxon>Chordata</taxon>
        <taxon>Craniata</taxon>
        <taxon>Vertebrata</taxon>
        <taxon>Euteleostomi</taxon>
        <taxon>Archelosauria</taxon>
        <taxon>Archosauria</taxon>
        <taxon>Crocodylia</taxon>
        <taxon>Alligatoridae</taxon>
        <taxon>Alligatorinae</taxon>
        <taxon>Alligator</taxon>
    </lineage>
</organism>
<dbReference type="PANTHER" id="PTHR24559">
    <property type="entry name" value="TRANSPOSON TY3-I GAG-POL POLYPROTEIN"/>
    <property type="match status" value="1"/>
</dbReference>
<name>A0A151NVK6_ALLMI</name>
<dbReference type="EC" id="3.1.26.4" evidence="2"/>
<dbReference type="PANTHER" id="PTHR24559:SF454">
    <property type="entry name" value="RIBONUCLEASE H"/>
    <property type="match status" value="1"/>
</dbReference>
<reference evidence="5 6" key="1">
    <citation type="journal article" date="2012" name="Genome Biol.">
        <title>Sequencing three crocodilian genomes to illuminate the evolution of archosaurs and amniotes.</title>
        <authorList>
            <person name="St John J.A."/>
            <person name="Braun E.L."/>
            <person name="Isberg S.R."/>
            <person name="Miles L.G."/>
            <person name="Chong A.Y."/>
            <person name="Gongora J."/>
            <person name="Dalzell P."/>
            <person name="Moran C."/>
            <person name="Bed'hom B."/>
            <person name="Abzhanov A."/>
            <person name="Burgess S.C."/>
            <person name="Cooksey A.M."/>
            <person name="Castoe T.A."/>
            <person name="Crawford N.G."/>
            <person name="Densmore L.D."/>
            <person name="Drew J.C."/>
            <person name="Edwards S.V."/>
            <person name="Faircloth B.C."/>
            <person name="Fujita M.K."/>
            <person name="Greenwold M.J."/>
            <person name="Hoffmann F.G."/>
            <person name="Howard J.M."/>
            <person name="Iguchi T."/>
            <person name="Janes D.E."/>
            <person name="Khan S.Y."/>
            <person name="Kohno S."/>
            <person name="de Koning A.J."/>
            <person name="Lance S.L."/>
            <person name="McCarthy F.M."/>
            <person name="McCormack J.E."/>
            <person name="Merchant M.E."/>
            <person name="Peterson D.G."/>
            <person name="Pollock D.D."/>
            <person name="Pourmand N."/>
            <person name="Raney B.J."/>
            <person name="Roessler K.A."/>
            <person name="Sanford J.R."/>
            <person name="Sawyer R.H."/>
            <person name="Schmidt C.J."/>
            <person name="Triplett E.W."/>
            <person name="Tuberville T.D."/>
            <person name="Venegas-Anaya M."/>
            <person name="Howard J.T."/>
            <person name="Jarvis E.D."/>
            <person name="Guillette L.J.Jr."/>
            <person name="Glenn T.C."/>
            <person name="Green R.E."/>
            <person name="Ray D.A."/>
        </authorList>
    </citation>
    <scope>NUCLEOTIDE SEQUENCE [LARGE SCALE GENOMIC DNA]</scope>
    <source>
        <strain evidence="5">KSC_2009_1</strain>
    </source>
</reference>
<feature type="domain" description="Reverse transcriptase" evidence="3">
    <location>
        <begin position="155"/>
        <end position="225"/>
    </location>
</feature>
<evidence type="ECO:0000313" key="5">
    <source>
        <dbReference type="EMBL" id="KYO40763.1"/>
    </source>
</evidence>
<evidence type="ECO:0000256" key="1">
    <source>
        <dbReference type="ARBA" id="ARBA00010879"/>
    </source>
</evidence>
<proteinExistence type="inferred from homology"/>
<dbReference type="Gene3D" id="3.30.70.270">
    <property type="match status" value="1"/>
</dbReference>
<dbReference type="CDD" id="cd01647">
    <property type="entry name" value="RT_LTR"/>
    <property type="match status" value="1"/>
</dbReference>
<dbReference type="Gene3D" id="3.10.10.10">
    <property type="entry name" value="HIV Type 1 Reverse Transcriptase, subunit A, domain 1"/>
    <property type="match status" value="1"/>
</dbReference>
<feature type="domain" description="Integrase p58-like C-terminal" evidence="4">
    <location>
        <begin position="17"/>
        <end position="50"/>
    </location>
</feature>
<dbReference type="Pfam" id="PF22938">
    <property type="entry name" value="Integrase_p58_C"/>
    <property type="match status" value="1"/>
</dbReference>
<evidence type="ECO:0000259" key="3">
    <source>
        <dbReference type="Pfam" id="PF00078"/>
    </source>
</evidence>
<comment type="similarity">
    <text evidence="1">Belongs to the beta type-B retroviral polymerase family. HERV class-II K(HML-2) pol subfamily.</text>
</comment>
<comment type="caution">
    <text evidence="5">The sequence shown here is derived from an EMBL/GenBank/DDBJ whole genome shotgun (WGS) entry which is preliminary data.</text>
</comment>
<evidence type="ECO:0000313" key="6">
    <source>
        <dbReference type="Proteomes" id="UP000050525"/>
    </source>
</evidence>
<keyword evidence="6" id="KW-1185">Reference proteome</keyword>
<dbReference type="STRING" id="8496.A0A151NVK6"/>
<dbReference type="Proteomes" id="UP000050525">
    <property type="component" value="Unassembled WGS sequence"/>
</dbReference>
<dbReference type="InterPro" id="IPR054465">
    <property type="entry name" value="Integrase_p58-like_C"/>
</dbReference>